<keyword evidence="5" id="KW-1185">Reference proteome</keyword>
<dbReference type="PANTHER" id="PTHR10584">
    <property type="entry name" value="SUGAR KINASE"/>
    <property type="match status" value="1"/>
</dbReference>
<dbReference type="AlphaFoldDB" id="K6VLQ8"/>
<dbReference type="InterPro" id="IPR029056">
    <property type="entry name" value="Ribokinase-like"/>
</dbReference>
<evidence type="ECO:0000313" key="4">
    <source>
        <dbReference type="EMBL" id="GAB77669.1"/>
    </source>
</evidence>
<protein>
    <recommendedName>
        <fullName evidence="3">Carbohydrate kinase PfkB domain-containing protein</fullName>
    </recommendedName>
</protein>
<gene>
    <name evidence="4" type="ORF">AUCHE_05_05840</name>
</gene>
<dbReference type="InterPro" id="IPR011611">
    <property type="entry name" value="PfkB_dom"/>
</dbReference>
<dbReference type="PANTHER" id="PTHR10584:SF157">
    <property type="entry name" value="SULFOFRUCTOSE KINASE"/>
    <property type="match status" value="1"/>
</dbReference>
<name>K6VLQ8_9MICO</name>
<comment type="caution">
    <text evidence="4">The sequence shown here is derived from an EMBL/GenBank/DDBJ whole genome shotgun (WGS) entry which is preliminary data.</text>
</comment>
<dbReference type="EMBL" id="BAGZ01000005">
    <property type="protein sequence ID" value="GAB77669.1"/>
    <property type="molecule type" value="Genomic_DNA"/>
</dbReference>
<evidence type="ECO:0000256" key="1">
    <source>
        <dbReference type="ARBA" id="ARBA00022679"/>
    </source>
</evidence>
<dbReference type="Proteomes" id="UP000008495">
    <property type="component" value="Unassembled WGS sequence"/>
</dbReference>
<evidence type="ECO:0000313" key="5">
    <source>
        <dbReference type="Proteomes" id="UP000008495"/>
    </source>
</evidence>
<organism evidence="4 5">
    <name type="scientific">Austwickia chelonae NBRC 105200</name>
    <dbReference type="NCBI Taxonomy" id="1184607"/>
    <lineage>
        <taxon>Bacteria</taxon>
        <taxon>Bacillati</taxon>
        <taxon>Actinomycetota</taxon>
        <taxon>Actinomycetes</taxon>
        <taxon>Micrococcales</taxon>
        <taxon>Dermatophilaceae</taxon>
        <taxon>Austwickia</taxon>
    </lineage>
</organism>
<reference evidence="4 5" key="1">
    <citation type="submission" date="2012-08" db="EMBL/GenBank/DDBJ databases">
        <title>Whole genome shotgun sequence of Austwickia chelonae NBRC 105200.</title>
        <authorList>
            <person name="Yoshida I."/>
            <person name="Hosoyama A."/>
            <person name="Tsuchikane K."/>
            <person name="Katsumata H."/>
            <person name="Ando Y."/>
            <person name="Ohji S."/>
            <person name="Hamada M."/>
            <person name="Tamura T."/>
            <person name="Yamazoe A."/>
            <person name="Yamazaki S."/>
            <person name="Fujita N."/>
        </authorList>
    </citation>
    <scope>NUCLEOTIDE SEQUENCE [LARGE SCALE GENOMIC DNA]</scope>
    <source>
        <strain evidence="4 5">NBRC 105200</strain>
    </source>
</reference>
<dbReference type="Gene3D" id="3.40.1190.20">
    <property type="match status" value="1"/>
</dbReference>
<dbReference type="GO" id="GO:0005829">
    <property type="term" value="C:cytosol"/>
    <property type="evidence" value="ECO:0007669"/>
    <property type="project" value="TreeGrafter"/>
</dbReference>
<evidence type="ECO:0000256" key="2">
    <source>
        <dbReference type="ARBA" id="ARBA00022777"/>
    </source>
</evidence>
<dbReference type="Pfam" id="PF00294">
    <property type="entry name" value="PfkB"/>
    <property type="match status" value="1"/>
</dbReference>
<proteinExistence type="predicted"/>
<accession>K6VLQ8</accession>
<keyword evidence="1" id="KW-0808">Transferase</keyword>
<dbReference type="GO" id="GO:0016301">
    <property type="term" value="F:kinase activity"/>
    <property type="evidence" value="ECO:0007669"/>
    <property type="project" value="UniProtKB-KW"/>
</dbReference>
<dbReference type="PROSITE" id="PS00584">
    <property type="entry name" value="PFKB_KINASES_2"/>
    <property type="match status" value="1"/>
</dbReference>
<evidence type="ECO:0000259" key="3">
    <source>
        <dbReference type="Pfam" id="PF00294"/>
    </source>
</evidence>
<dbReference type="SUPFAM" id="SSF53613">
    <property type="entry name" value="Ribokinase-like"/>
    <property type="match status" value="1"/>
</dbReference>
<keyword evidence="2" id="KW-0418">Kinase</keyword>
<dbReference type="STRING" id="100225.SAMN05421595_1507"/>
<dbReference type="eggNOG" id="COG0524">
    <property type="taxonomic scope" value="Bacteria"/>
</dbReference>
<sequence length="292" mass="29238">MTCVGLTVLDVVQRVRGPVLWGCKAVSSSAEVTVGGPAANAAICAARLSGSATLVTGVGRGAAAELVRAELAEWNVRLIDLAPVGWQLPVASCLVGEDGERTVVAPGALSTSWPLDAQATLAVETAGVLLVDGHHPVAAEGALRSVHCSRGRGEASAITLVDAGSVKSHVQGWMPMLDIVAGSADYAVALAGSPDAAMELVLAAGAKAAVMTDGPGDIRWTTSSGERGRVTPPQVTAVDTLGAGDAFHGALAAGLAAGMDLGEAVGLAARTASSRVSWQGARSWMSTVPPLP</sequence>
<feature type="domain" description="Carbohydrate kinase PfkB" evidence="3">
    <location>
        <begin position="2"/>
        <end position="283"/>
    </location>
</feature>
<dbReference type="InterPro" id="IPR002173">
    <property type="entry name" value="Carboh/pur_kinase_PfkB_CS"/>
</dbReference>